<comment type="caution">
    <text evidence="1">The sequence shown here is derived from an EMBL/GenBank/DDBJ whole genome shotgun (WGS) entry which is preliminary data.</text>
</comment>
<gene>
    <name evidence="1" type="ORF">LTS18_003729</name>
</gene>
<dbReference type="EMBL" id="JAWDJW010007214">
    <property type="protein sequence ID" value="KAK3062601.1"/>
    <property type="molecule type" value="Genomic_DNA"/>
</dbReference>
<dbReference type="Proteomes" id="UP001186974">
    <property type="component" value="Unassembled WGS sequence"/>
</dbReference>
<protein>
    <submittedName>
        <fullName evidence="1">Uncharacterized protein</fullName>
    </submittedName>
</protein>
<name>A0ACC3D6I2_9PEZI</name>
<evidence type="ECO:0000313" key="1">
    <source>
        <dbReference type="EMBL" id="KAK3062601.1"/>
    </source>
</evidence>
<proteinExistence type="predicted"/>
<accession>A0ACC3D6I2</accession>
<keyword evidence="2" id="KW-1185">Reference proteome</keyword>
<sequence>WQIYPFNAGFNYKNTISNGGFFQLAARLARYTGNTTYAAWADKMYDWMEETGLVNEQYMVYDGADVADNCTVKNKIQYTYNYGTMIAGATYMYNHTNGSATWHHRLSGLLNTTFTHFFPHDIMDEVALHHCSRAQICKADQPSFKAYLARWLAASWQLAPFTRGAIMGRLEKSAQAAARGCVGPGDACGRFWNRGLVEEAAWDGMIGLGEQMSALAVIQGTLVKRVEPPVTVGRGLSASDPNGGYGSAEKEEEVVLRPVVVGDRVSAWLVTAMMLMLVLGGAVVMVSGVWEDEMVGKGVQVGRRASVESYGSMAVLKYYTGD</sequence>
<reference evidence="1" key="1">
    <citation type="submission" date="2024-09" db="EMBL/GenBank/DDBJ databases">
        <title>Black Yeasts Isolated from many extreme environments.</title>
        <authorList>
            <person name="Coleine C."/>
            <person name="Stajich J.E."/>
            <person name="Selbmann L."/>
        </authorList>
    </citation>
    <scope>NUCLEOTIDE SEQUENCE</scope>
    <source>
        <strain evidence="1">CCFEE 5737</strain>
    </source>
</reference>
<organism evidence="1 2">
    <name type="scientific">Coniosporium uncinatum</name>
    <dbReference type="NCBI Taxonomy" id="93489"/>
    <lineage>
        <taxon>Eukaryota</taxon>
        <taxon>Fungi</taxon>
        <taxon>Dikarya</taxon>
        <taxon>Ascomycota</taxon>
        <taxon>Pezizomycotina</taxon>
        <taxon>Dothideomycetes</taxon>
        <taxon>Dothideomycetes incertae sedis</taxon>
        <taxon>Coniosporium</taxon>
    </lineage>
</organism>
<evidence type="ECO:0000313" key="2">
    <source>
        <dbReference type="Proteomes" id="UP001186974"/>
    </source>
</evidence>
<feature type="non-terminal residue" evidence="1">
    <location>
        <position position="1"/>
    </location>
</feature>